<organism evidence="1 2">
    <name type="scientific">Meloidogyne hapla</name>
    <name type="common">Root-knot nematode worm</name>
    <dbReference type="NCBI Taxonomy" id="6305"/>
    <lineage>
        <taxon>Eukaryota</taxon>
        <taxon>Metazoa</taxon>
        <taxon>Ecdysozoa</taxon>
        <taxon>Nematoda</taxon>
        <taxon>Chromadorea</taxon>
        <taxon>Rhabditida</taxon>
        <taxon>Tylenchina</taxon>
        <taxon>Tylenchomorpha</taxon>
        <taxon>Tylenchoidea</taxon>
        <taxon>Meloidogynidae</taxon>
        <taxon>Meloidogyninae</taxon>
        <taxon>Meloidogyne</taxon>
    </lineage>
</organism>
<protein>
    <submittedName>
        <fullName evidence="2">MACPF domain-containing protein</fullName>
    </submittedName>
</protein>
<dbReference type="WBParaSite" id="MhA1_Contig2.frz3.gene8">
    <property type="protein sequence ID" value="MhA1_Contig2.frz3.gene8"/>
    <property type="gene ID" value="MhA1_Contig2.frz3.gene8"/>
</dbReference>
<dbReference type="AlphaFoldDB" id="A0A1I8BDH1"/>
<evidence type="ECO:0000313" key="2">
    <source>
        <dbReference type="WBParaSite" id="MhA1_Contig2.frz3.gene8"/>
    </source>
</evidence>
<accession>A0A1I8BDH1</accession>
<evidence type="ECO:0000313" key="1">
    <source>
        <dbReference type="Proteomes" id="UP000095281"/>
    </source>
</evidence>
<dbReference type="Proteomes" id="UP000095281">
    <property type="component" value="Unplaced"/>
</dbReference>
<sequence>MAQTLGNHGQHVFGLVYRRGGSNLSVAEKKTLDYTLDFPKLLNAPSATSTSSSATSGAWIGSVQPAIKSVVTEAFKLSAEERALLMVELDAFLGF</sequence>
<keyword evidence="1" id="KW-1185">Reference proteome</keyword>
<reference evidence="2" key="1">
    <citation type="submission" date="2016-11" db="UniProtKB">
        <authorList>
            <consortium name="WormBaseParasite"/>
        </authorList>
    </citation>
    <scope>IDENTIFICATION</scope>
</reference>
<proteinExistence type="predicted"/>
<name>A0A1I8BDH1_MELHA</name>